<proteinExistence type="predicted"/>
<reference evidence="1 2" key="1">
    <citation type="submission" date="2017-09" db="EMBL/GenBank/DDBJ databases">
        <title>Large-scale bioinformatics analysis of Bacillus genomes uncovers conserved roles of natural products in bacterial physiology.</title>
        <authorList>
            <consortium name="Agbiome Team Llc"/>
            <person name="Bleich R.M."/>
            <person name="Grubbs K.J."/>
            <person name="Santa Maria K.C."/>
            <person name="Allen S.E."/>
            <person name="Farag S."/>
            <person name="Shank E.A."/>
            <person name="Bowers A."/>
        </authorList>
    </citation>
    <scope>NUCLEOTIDE SEQUENCE [LARGE SCALE GENOMIC DNA]</scope>
    <source>
        <strain evidence="1 2">AFS009893</strain>
    </source>
</reference>
<accession>A0A2A8BZG0</accession>
<evidence type="ECO:0000313" key="1">
    <source>
        <dbReference type="EMBL" id="PEM65355.1"/>
    </source>
</evidence>
<dbReference type="EMBL" id="NUDP01000117">
    <property type="protein sequence ID" value="PEM65355.1"/>
    <property type="molecule type" value="Genomic_DNA"/>
</dbReference>
<comment type="caution">
    <text evidence="1">The sequence shown here is derived from an EMBL/GenBank/DDBJ whole genome shotgun (WGS) entry which is preliminary data.</text>
</comment>
<name>A0A2A8BZG0_9BACI</name>
<organism evidence="1 2">
    <name type="scientific">Bacillus pseudomycoides</name>
    <dbReference type="NCBI Taxonomy" id="64104"/>
    <lineage>
        <taxon>Bacteria</taxon>
        <taxon>Bacillati</taxon>
        <taxon>Bacillota</taxon>
        <taxon>Bacilli</taxon>
        <taxon>Bacillales</taxon>
        <taxon>Bacillaceae</taxon>
        <taxon>Bacillus</taxon>
        <taxon>Bacillus cereus group</taxon>
    </lineage>
</organism>
<dbReference type="AlphaFoldDB" id="A0A2A8BZG0"/>
<dbReference type="Proteomes" id="UP000219775">
    <property type="component" value="Unassembled WGS sequence"/>
</dbReference>
<gene>
    <name evidence="1" type="ORF">CN613_25615</name>
</gene>
<evidence type="ECO:0000313" key="2">
    <source>
        <dbReference type="Proteomes" id="UP000219775"/>
    </source>
</evidence>
<sequence>MVEKYTIERDEKHPEFITVKGEGVELTYYEVYEVGSNDLKRKWGEVHGVGLHTDRYNNYWCKAGRGKMKNQKLVEATLKEVDSWLYNEKGFFFER</sequence>
<protein>
    <submittedName>
        <fullName evidence="1">Uncharacterized protein</fullName>
    </submittedName>
</protein>